<dbReference type="RefSeq" id="WP_172275247.1">
    <property type="nucleotide sequence ID" value="NZ_CASGMU010000003.1"/>
</dbReference>
<evidence type="ECO:0000313" key="1">
    <source>
        <dbReference type="EMBL" id="NPD91901.1"/>
    </source>
</evidence>
<reference evidence="1 2" key="1">
    <citation type="submission" date="2020-05" db="EMBL/GenBank/DDBJ databases">
        <title>Distinct polysaccharide utilization as determinants for interspecies competition between intestinal Prevotella spp.</title>
        <authorList>
            <person name="Galvez E.J.C."/>
            <person name="Iljazovic A."/>
            <person name="Strowig T."/>
        </authorList>
    </citation>
    <scope>NUCLEOTIDE SEQUENCE [LARGE SCALE GENOMIC DNA]</scope>
    <source>
        <strain evidence="1 2">PMUR</strain>
    </source>
</reference>
<name>A0ABX2APR1_9BACT</name>
<dbReference type="Proteomes" id="UP000714420">
    <property type="component" value="Unassembled WGS sequence"/>
</dbReference>
<evidence type="ECO:0008006" key="3">
    <source>
        <dbReference type="Google" id="ProtNLM"/>
    </source>
</evidence>
<comment type="caution">
    <text evidence="1">The sequence shown here is derived from an EMBL/GenBank/DDBJ whole genome shotgun (WGS) entry which is preliminary data.</text>
</comment>
<sequence length="212" mass="23084">MKRFFLSFVSAVCMLTCVNAQKMEFQLNGTKVEDGATLDFNAIEDGIFIEASAEGLKLVNLSGEKFSAMATYEMAEGCENTLGAVPSMCIGSMCRPGFPLTLDFTVETKPMDVQLHIYDIMQEGSAKTKLTVFDAANQSEAHTIYVNFIYSKGGSGVEGVSSGLSLAAYDVYGMNGMLIRKNVPQKELSSLTPGLYIMKDMLNGNVRKMVIK</sequence>
<organism evidence="1 2">
    <name type="scientific">Xylanibacter muris</name>
    <dbReference type="NCBI Taxonomy" id="2736290"/>
    <lineage>
        <taxon>Bacteria</taxon>
        <taxon>Pseudomonadati</taxon>
        <taxon>Bacteroidota</taxon>
        <taxon>Bacteroidia</taxon>
        <taxon>Bacteroidales</taxon>
        <taxon>Prevotellaceae</taxon>
        <taxon>Xylanibacter</taxon>
    </lineage>
</organism>
<keyword evidence="2" id="KW-1185">Reference proteome</keyword>
<dbReference type="EMBL" id="JABKKF010000004">
    <property type="protein sequence ID" value="NPD91901.1"/>
    <property type="molecule type" value="Genomic_DNA"/>
</dbReference>
<evidence type="ECO:0000313" key="2">
    <source>
        <dbReference type="Proteomes" id="UP000714420"/>
    </source>
</evidence>
<accession>A0ABX2APR1</accession>
<gene>
    <name evidence="1" type="ORF">HPS56_05965</name>
</gene>
<protein>
    <recommendedName>
        <fullName evidence="3">T9SS type A sorting domain-containing protein</fullName>
    </recommendedName>
</protein>
<proteinExistence type="predicted"/>